<sequence>SVNSDLTNDIDILQGLATNCCQVFCSCLNINISLCLPLFLNINLQALKSQCSAAGYPCAGILG</sequence>
<proteinExistence type="predicted"/>
<protein>
    <submittedName>
        <fullName evidence="1">Uncharacterized protein</fullName>
    </submittedName>
</protein>
<gene>
    <name evidence="1" type="ORF">Mgra_00009588</name>
</gene>
<keyword evidence="2" id="KW-1185">Reference proteome</keyword>
<dbReference type="EMBL" id="JABEBT010000166">
    <property type="protein sequence ID" value="KAF7627139.1"/>
    <property type="molecule type" value="Genomic_DNA"/>
</dbReference>
<comment type="caution">
    <text evidence="1">The sequence shown here is derived from an EMBL/GenBank/DDBJ whole genome shotgun (WGS) entry which is preliminary data.</text>
</comment>
<feature type="non-terminal residue" evidence="1">
    <location>
        <position position="1"/>
    </location>
</feature>
<dbReference type="AlphaFoldDB" id="A0A8S9Z9M1"/>
<reference evidence="1" key="1">
    <citation type="journal article" date="2020" name="Ecol. Evol.">
        <title>Genome structure and content of the rice root-knot nematode (Meloidogyne graminicola).</title>
        <authorList>
            <person name="Phan N.T."/>
            <person name="Danchin E.G.J."/>
            <person name="Klopp C."/>
            <person name="Perfus-Barbeoch L."/>
            <person name="Kozlowski D.K."/>
            <person name="Koutsovoulos G.D."/>
            <person name="Lopez-Roques C."/>
            <person name="Bouchez O."/>
            <person name="Zahm M."/>
            <person name="Besnard G."/>
            <person name="Bellafiore S."/>
        </authorList>
    </citation>
    <scope>NUCLEOTIDE SEQUENCE</scope>
    <source>
        <strain evidence="1">VN-18</strain>
    </source>
</reference>
<evidence type="ECO:0000313" key="1">
    <source>
        <dbReference type="EMBL" id="KAF7627139.1"/>
    </source>
</evidence>
<dbReference type="Proteomes" id="UP000605970">
    <property type="component" value="Unassembled WGS sequence"/>
</dbReference>
<name>A0A8S9Z9M1_9BILA</name>
<accession>A0A8S9Z9M1</accession>
<organism evidence="1 2">
    <name type="scientific">Meloidogyne graminicola</name>
    <dbReference type="NCBI Taxonomy" id="189291"/>
    <lineage>
        <taxon>Eukaryota</taxon>
        <taxon>Metazoa</taxon>
        <taxon>Ecdysozoa</taxon>
        <taxon>Nematoda</taxon>
        <taxon>Chromadorea</taxon>
        <taxon>Rhabditida</taxon>
        <taxon>Tylenchina</taxon>
        <taxon>Tylenchomorpha</taxon>
        <taxon>Tylenchoidea</taxon>
        <taxon>Meloidogynidae</taxon>
        <taxon>Meloidogyninae</taxon>
        <taxon>Meloidogyne</taxon>
    </lineage>
</organism>
<evidence type="ECO:0000313" key="2">
    <source>
        <dbReference type="Proteomes" id="UP000605970"/>
    </source>
</evidence>